<gene>
    <name evidence="1" type="ORF">Mco01_74150</name>
</gene>
<reference evidence="1 2" key="1">
    <citation type="submission" date="2021-01" db="EMBL/GenBank/DDBJ databases">
        <title>Whole genome shotgun sequence of Microbispora corallina NBRC 16416.</title>
        <authorList>
            <person name="Komaki H."/>
            <person name="Tamura T."/>
        </authorList>
    </citation>
    <scope>NUCLEOTIDE SEQUENCE [LARGE SCALE GENOMIC DNA]</scope>
    <source>
        <strain evidence="1 2">NBRC 16416</strain>
    </source>
</reference>
<evidence type="ECO:0000313" key="1">
    <source>
        <dbReference type="EMBL" id="GIH44415.1"/>
    </source>
</evidence>
<dbReference type="Proteomes" id="UP000603904">
    <property type="component" value="Unassembled WGS sequence"/>
</dbReference>
<proteinExistence type="predicted"/>
<dbReference type="EMBL" id="BOOC01000059">
    <property type="protein sequence ID" value="GIH44415.1"/>
    <property type="molecule type" value="Genomic_DNA"/>
</dbReference>
<organism evidence="1 2">
    <name type="scientific">Microbispora corallina</name>
    <dbReference type="NCBI Taxonomy" id="83302"/>
    <lineage>
        <taxon>Bacteria</taxon>
        <taxon>Bacillati</taxon>
        <taxon>Actinomycetota</taxon>
        <taxon>Actinomycetes</taxon>
        <taxon>Streptosporangiales</taxon>
        <taxon>Streptosporangiaceae</taxon>
        <taxon>Microbispora</taxon>
    </lineage>
</organism>
<sequence length="55" mass="6128">MLPSPPRSPVDVVPCPRSDDVWLLPAMWPVRLSPAERRELAQLLLAYDEAAADES</sequence>
<protein>
    <submittedName>
        <fullName evidence="1">Uncharacterized protein</fullName>
    </submittedName>
</protein>
<evidence type="ECO:0000313" key="2">
    <source>
        <dbReference type="Proteomes" id="UP000603904"/>
    </source>
</evidence>
<name>A0ABQ4GBJ8_9ACTN</name>
<comment type="caution">
    <text evidence="1">The sequence shown here is derived from an EMBL/GenBank/DDBJ whole genome shotgun (WGS) entry which is preliminary data.</text>
</comment>
<keyword evidence="2" id="KW-1185">Reference proteome</keyword>
<dbReference type="RefSeq" id="WP_204061414.1">
    <property type="nucleotide sequence ID" value="NZ_BAAAGP010000030.1"/>
</dbReference>
<accession>A0ABQ4GBJ8</accession>